<name>A0A0D1ZLI4_9EURO</name>
<feature type="region of interest" description="Disordered" evidence="1">
    <location>
        <begin position="226"/>
        <end position="245"/>
    </location>
</feature>
<sequence>MAFSSTMSTIGTQSTPEMMAIDDMKDMIHQVVTPEELTGSWYNKAISAVGSTFRSFSEKTRTISANEYLNKPLPIEDYLNKPLPPLPQQPYFEYMFADAALGGEDCRLTKPVVFMAGQNRQVTNAQYDAVLPDYAVPMATEFPNKKRVLEPKSQKSKANLQADSTLTITAPAVHVPSSVPIRRVKKRGARDSVANALENDDYNIDLRTTKKIRVITQQVDSDIQSLRASSSSIYSSEPPTPPPKDCPIDYDTIFSTDDRKCKATPTSYPGQFESYEAKYMRRRAAKISKTLSFTSGDVLHPNNQFTHTNFIADPTYGTQNYTKDTLAKLPVRNAALAYADFQSDLAVDILTRTNSEEDLRREAHIECAAARLEGCAVGQYRYYQGHMSLEEYKAAKMCVCWDGCYCSKLCTIYGDVLCPCNEWIVLHKD</sequence>
<dbReference type="EMBL" id="KN846951">
    <property type="protein sequence ID" value="KIV87653.1"/>
    <property type="molecule type" value="Genomic_DNA"/>
</dbReference>
<gene>
    <name evidence="2" type="ORF">PV11_03185</name>
</gene>
<protein>
    <submittedName>
        <fullName evidence="2">Uncharacterized protein</fullName>
    </submittedName>
</protein>
<evidence type="ECO:0000313" key="3">
    <source>
        <dbReference type="Proteomes" id="UP000053599"/>
    </source>
</evidence>
<dbReference type="OrthoDB" id="4158501at2759"/>
<dbReference type="Proteomes" id="UP000053599">
    <property type="component" value="Unassembled WGS sequence"/>
</dbReference>
<evidence type="ECO:0000313" key="2">
    <source>
        <dbReference type="EMBL" id="KIV87653.1"/>
    </source>
</evidence>
<reference evidence="2 3" key="1">
    <citation type="submission" date="2015-01" db="EMBL/GenBank/DDBJ databases">
        <title>The Genome Sequence of Exophiala sideris CBS121828.</title>
        <authorList>
            <consortium name="The Broad Institute Genomics Platform"/>
            <person name="Cuomo C."/>
            <person name="de Hoog S."/>
            <person name="Gorbushina A."/>
            <person name="Stielow B."/>
            <person name="Teixiera M."/>
            <person name="Abouelleil A."/>
            <person name="Chapman S.B."/>
            <person name="Priest M."/>
            <person name="Young S.K."/>
            <person name="Wortman J."/>
            <person name="Nusbaum C."/>
            <person name="Birren B."/>
        </authorList>
    </citation>
    <scope>NUCLEOTIDE SEQUENCE [LARGE SCALE GENOMIC DNA]</scope>
    <source>
        <strain evidence="2 3">CBS 121828</strain>
    </source>
</reference>
<evidence type="ECO:0000256" key="1">
    <source>
        <dbReference type="SAM" id="MobiDB-lite"/>
    </source>
</evidence>
<accession>A0A0D1ZLI4</accession>
<proteinExistence type="predicted"/>
<organism evidence="2 3">
    <name type="scientific">Exophiala sideris</name>
    <dbReference type="NCBI Taxonomy" id="1016849"/>
    <lineage>
        <taxon>Eukaryota</taxon>
        <taxon>Fungi</taxon>
        <taxon>Dikarya</taxon>
        <taxon>Ascomycota</taxon>
        <taxon>Pezizomycotina</taxon>
        <taxon>Eurotiomycetes</taxon>
        <taxon>Chaetothyriomycetidae</taxon>
        <taxon>Chaetothyriales</taxon>
        <taxon>Herpotrichiellaceae</taxon>
        <taxon>Exophiala</taxon>
    </lineage>
</organism>
<feature type="compositionally biased region" description="Low complexity" evidence="1">
    <location>
        <begin position="226"/>
        <end position="237"/>
    </location>
</feature>
<dbReference type="HOGENOM" id="CLU_025582_0_0_1"/>
<dbReference type="AlphaFoldDB" id="A0A0D1ZLI4"/>